<dbReference type="GeneID" id="103325425"/>
<dbReference type="RefSeq" id="XP_008225803.1">
    <property type="nucleotide sequence ID" value="XM_008227581.2"/>
</dbReference>
<proteinExistence type="predicted"/>
<evidence type="ECO:0000313" key="1">
    <source>
        <dbReference type="Proteomes" id="UP000694861"/>
    </source>
</evidence>
<keyword evidence="1" id="KW-1185">Reference proteome</keyword>
<reference evidence="2" key="2">
    <citation type="submission" date="2025-08" db="UniProtKB">
        <authorList>
            <consortium name="RefSeq"/>
        </authorList>
    </citation>
    <scope>IDENTIFICATION</scope>
</reference>
<dbReference type="PANTHER" id="PTHR32278:SF2">
    <property type="entry name" value="PROTEIN PHLOEM PROTEIN 2-LIKE A9"/>
    <property type="match status" value="1"/>
</dbReference>
<accession>A0ABM0NJQ2</accession>
<reference evidence="1" key="1">
    <citation type="journal article" date="2012" name="Nat. Commun.">
        <title>The genome of Prunus mume.</title>
        <authorList>
            <person name="Zhang Q."/>
            <person name="Chen W."/>
            <person name="Sun L."/>
            <person name="Zhao F."/>
            <person name="Huang B."/>
            <person name="Yang W."/>
            <person name="Tao Y."/>
            <person name="Wang J."/>
            <person name="Yuan Z."/>
            <person name="Fan G."/>
            <person name="Xing Z."/>
            <person name="Han C."/>
            <person name="Pan H."/>
            <person name="Zhong X."/>
            <person name="Shi W."/>
            <person name="Liang X."/>
            <person name="Du D."/>
            <person name="Sun F."/>
            <person name="Xu Z."/>
            <person name="Hao R."/>
            <person name="Lv T."/>
            <person name="Lv Y."/>
            <person name="Zheng Z."/>
            <person name="Sun M."/>
            <person name="Luo L."/>
            <person name="Cai M."/>
            <person name="Gao Y."/>
            <person name="Wang J."/>
            <person name="Yin Y."/>
            <person name="Xu X."/>
            <person name="Cheng T."/>
            <person name="Wang J."/>
        </authorList>
    </citation>
    <scope>NUCLEOTIDE SEQUENCE [LARGE SCALE GENOMIC DNA]</scope>
</reference>
<name>A0ABM0NJQ2_PRUMU</name>
<dbReference type="PANTHER" id="PTHR32278">
    <property type="entry name" value="F-BOX DOMAIN-CONTAINING PROTEIN"/>
    <property type="match status" value="1"/>
</dbReference>
<dbReference type="Proteomes" id="UP000694861">
    <property type="component" value="Linkage group LG3"/>
</dbReference>
<dbReference type="Pfam" id="PF14299">
    <property type="entry name" value="PP2"/>
    <property type="match status" value="1"/>
</dbReference>
<protein>
    <submittedName>
        <fullName evidence="2">Protein PHLOEM PROTEIN 2-LIKE A9</fullName>
    </submittedName>
</protein>
<dbReference type="InterPro" id="IPR025886">
    <property type="entry name" value="PP2-like"/>
</dbReference>
<gene>
    <name evidence="2" type="primary">LOC103325425</name>
</gene>
<sequence length="181" mass="20502">MAMTKPHFQADKDEIISLQDKEGRLCYNIKPRGLTIVWGNDERYWKLPNKGSGDPVELLQVSWLEVTATVNLNPKKEYEISFEVELAPDAFGWRDIQAFLMAKVGKKGKYRWTKVKLAQDSNVGRFTIPDTNGNGQTFSIRSDDDANADNTLHFGLYEVWSGKWKGGLKIYGANVKEVTGK</sequence>
<evidence type="ECO:0000313" key="2">
    <source>
        <dbReference type="RefSeq" id="XP_008225803.1"/>
    </source>
</evidence>
<organism evidence="1 2">
    <name type="scientific">Prunus mume</name>
    <name type="common">Japanese apricot</name>
    <name type="synonym">Armeniaca mume</name>
    <dbReference type="NCBI Taxonomy" id="102107"/>
    <lineage>
        <taxon>Eukaryota</taxon>
        <taxon>Viridiplantae</taxon>
        <taxon>Streptophyta</taxon>
        <taxon>Embryophyta</taxon>
        <taxon>Tracheophyta</taxon>
        <taxon>Spermatophyta</taxon>
        <taxon>Magnoliopsida</taxon>
        <taxon>eudicotyledons</taxon>
        <taxon>Gunneridae</taxon>
        <taxon>Pentapetalae</taxon>
        <taxon>rosids</taxon>
        <taxon>fabids</taxon>
        <taxon>Rosales</taxon>
        <taxon>Rosaceae</taxon>
        <taxon>Amygdaloideae</taxon>
        <taxon>Amygdaleae</taxon>
        <taxon>Prunus</taxon>
    </lineage>
</organism>